<dbReference type="EMBL" id="DXGJ01000023">
    <property type="protein sequence ID" value="HIW71586.1"/>
    <property type="molecule type" value="Genomic_DNA"/>
</dbReference>
<dbReference type="InterPro" id="IPR029021">
    <property type="entry name" value="Prot-tyrosine_phosphatase-like"/>
</dbReference>
<protein>
    <submittedName>
        <fullName evidence="2">Tyrosine-protein phosphatase</fullName>
    </submittedName>
</protein>
<keyword evidence="1" id="KW-0472">Membrane</keyword>
<proteinExistence type="predicted"/>
<reference evidence="2" key="1">
    <citation type="journal article" date="2021" name="PeerJ">
        <title>Extensive microbial diversity within the chicken gut microbiome revealed by metagenomics and culture.</title>
        <authorList>
            <person name="Gilroy R."/>
            <person name="Ravi A."/>
            <person name="Getino M."/>
            <person name="Pursley I."/>
            <person name="Horton D.L."/>
            <person name="Alikhan N.F."/>
            <person name="Baker D."/>
            <person name="Gharbi K."/>
            <person name="Hall N."/>
            <person name="Watson M."/>
            <person name="Adriaenssens E.M."/>
            <person name="Foster-Nyarko E."/>
            <person name="Jarju S."/>
            <person name="Secka A."/>
            <person name="Antonio M."/>
            <person name="Oren A."/>
            <person name="Chaudhuri R.R."/>
            <person name="La Ragione R."/>
            <person name="Hildebrand F."/>
            <person name="Pallen M.J."/>
        </authorList>
    </citation>
    <scope>NUCLEOTIDE SEQUENCE</scope>
    <source>
        <strain evidence="2">CHK173-259</strain>
    </source>
</reference>
<evidence type="ECO:0000313" key="2">
    <source>
        <dbReference type="EMBL" id="HIW71586.1"/>
    </source>
</evidence>
<dbReference type="AlphaFoldDB" id="A0A9D1QT80"/>
<comment type="caution">
    <text evidence="2">The sequence shown here is derived from an EMBL/GenBank/DDBJ whole genome shotgun (WGS) entry which is preliminary data.</text>
</comment>
<sequence length="285" mass="32142">MQRKGWLSLGLGLSALLVGVMGYLWFQRTTRPAAKPADNVALYGRHVTLAGASNVQDLGGIRTTDGRVLQAHRLLRADKFDHLTAADQKRLLKAYKLRAIVDFRSLKEVQKHPDVSLPGVTYRRDSVVTNNYGRRTTKQFYRGLVSDPVAIRGYRAFFDQLLKQRAGVTAFHCTYGKDRTGVAALLVLTALGVDKATIQANYLYSNQNLAQDPHVAFIGQFGHRGKAQQDLHHVQKVKRGNLQVVYRQINRKYGSMDRFLKVLGMTPQKQTQLRQMYLTTRDATT</sequence>
<dbReference type="PROSITE" id="PS00383">
    <property type="entry name" value="TYR_PHOSPHATASE_1"/>
    <property type="match status" value="1"/>
</dbReference>
<reference evidence="2" key="2">
    <citation type="submission" date="2021-04" db="EMBL/GenBank/DDBJ databases">
        <authorList>
            <person name="Gilroy R."/>
        </authorList>
    </citation>
    <scope>NUCLEOTIDE SEQUENCE</scope>
    <source>
        <strain evidence="2">CHK173-259</strain>
    </source>
</reference>
<feature type="transmembrane region" description="Helical" evidence="1">
    <location>
        <begin position="6"/>
        <end position="26"/>
    </location>
</feature>
<evidence type="ECO:0000313" key="3">
    <source>
        <dbReference type="Proteomes" id="UP000886822"/>
    </source>
</evidence>
<keyword evidence="1" id="KW-1133">Transmembrane helix</keyword>
<dbReference type="InterPro" id="IPR026893">
    <property type="entry name" value="Tyr/Ser_Pase_IphP-type"/>
</dbReference>
<name>A0A9D1QT80_9LACO</name>
<gene>
    <name evidence="2" type="ORF">H9875_03070</name>
</gene>
<dbReference type="InterPro" id="IPR016130">
    <property type="entry name" value="Tyr_Pase_AS"/>
</dbReference>
<keyword evidence="1" id="KW-0812">Transmembrane</keyword>
<accession>A0A9D1QT80</accession>
<evidence type="ECO:0000256" key="1">
    <source>
        <dbReference type="SAM" id="Phobius"/>
    </source>
</evidence>
<dbReference type="SUPFAM" id="SSF52799">
    <property type="entry name" value="(Phosphotyrosine protein) phosphatases II"/>
    <property type="match status" value="1"/>
</dbReference>
<dbReference type="Pfam" id="PF13350">
    <property type="entry name" value="Y_phosphatase3"/>
    <property type="match status" value="1"/>
</dbReference>
<dbReference type="GO" id="GO:0004721">
    <property type="term" value="F:phosphoprotein phosphatase activity"/>
    <property type="evidence" value="ECO:0007669"/>
    <property type="project" value="InterPro"/>
</dbReference>
<organism evidence="2 3">
    <name type="scientific">Candidatus Levilactobacillus faecigallinarum</name>
    <dbReference type="NCBI Taxonomy" id="2838638"/>
    <lineage>
        <taxon>Bacteria</taxon>
        <taxon>Bacillati</taxon>
        <taxon>Bacillota</taxon>
        <taxon>Bacilli</taxon>
        <taxon>Lactobacillales</taxon>
        <taxon>Lactobacillaceae</taxon>
        <taxon>Levilactobacillus</taxon>
    </lineage>
</organism>
<dbReference type="Gene3D" id="3.90.190.10">
    <property type="entry name" value="Protein tyrosine phosphatase superfamily"/>
    <property type="match status" value="1"/>
</dbReference>
<dbReference type="Proteomes" id="UP000886822">
    <property type="component" value="Unassembled WGS sequence"/>
</dbReference>